<dbReference type="Proteomes" id="UP000032061">
    <property type="component" value="Unassembled WGS sequence"/>
</dbReference>
<dbReference type="Proteomes" id="UP000198302">
    <property type="component" value="Unassembled WGS sequence"/>
</dbReference>
<dbReference type="STRING" id="37752.IW18_04445"/>
<dbReference type="EMBL" id="MUGX01000006">
    <property type="protein sequence ID" value="OXA90792.1"/>
    <property type="molecule type" value="Genomic_DNA"/>
</dbReference>
<dbReference type="EMBL" id="JPRK01000005">
    <property type="protein sequence ID" value="KIO53605.1"/>
    <property type="molecule type" value="Genomic_DNA"/>
</dbReference>
<reference evidence="1 3" key="1">
    <citation type="submission" date="2015-01" db="EMBL/GenBank/DDBJ databases">
        <title>Genome of Flavobacterium hibernum DSM 12611.</title>
        <authorList>
            <person name="Stropko S.J."/>
            <person name="Pipes S.E."/>
            <person name="Newman J.D."/>
        </authorList>
    </citation>
    <scope>NUCLEOTIDE SEQUENCE [LARGE SCALE GENOMIC DNA]</scope>
    <source>
        <strain evidence="1 3">DSM 12611</strain>
    </source>
</reference>
<evidence type="ECO:0000313" key="2">
    <source>
        <dbReference type="EMBL" id="OXA90792.1"/>
    </source>
</evidence>
<proteinExistence type="predicted"/>
<accession>A0A0D0EMB9</accession>
<evidence type="ECO:0000313" key="3">
    <source>
        <dbReference type="Proteomes" id="UP000032061"/>
    </source>
</evidence>
<evidence type="ECO:0000313" key="4">
    <source>
        <dbReference type="Proteomes" id="UP000198302"/>
    </source>
</evidence>
<organism evidence="1 3">
    <name type="scientific">Flavobacterium hibernum</name>
    <dbReference type="NCBI Taxonomy" id="37752"/>
    <lineage>
        <taxon>Bacteria</taxon>
        <taxon>Pseudomonadati</taxon>
        <taxon>Bacteroidota</taxon>
        <taxon>Flavobacteriia</taxon>
        <taxon>Flavobacteriales</taxon>
        <taxon>Flavobacteriaceae</taxon>
        <taxon>Flavobacterium</taxon>
    </lineage>
</organism>
<comment type="caution">
    <text evidence="1">The sequence shown here is derived from an EMBL/GenBank/DDBJ whole genome shotgun (WGS) entry which is preliminary data.</text>
</comment>
<gene>
    <name evidence="2" type="ORF">B0A73_03390</name>
    <name evidence="1" type="ORF">IW18_04445</name>
</gene>
<keyword evidence="4" id="KW-1185">Reference proteome</keyword>
<name>A0A0D0EMB9_9FLAO</name>
<dbReference type="AlphaFoldDB" id="A0A0D0EMB9"/>
<protein>
    <submittedName>
        <fullName evidence="1">Uncharacterized protein</fullName>
    </submittedName>
</protein>
<evidence type="ECO:0000313" key="1">
    <source>
        <dbReference type="EMBL" id="KIO53605.1"/>
    </source>
</evidence>
<sequence length="360" mass="40867">MKFLLFTLLFACASYAQKDSKFLISLENVTNVEIKSDFYINKIYDGRQIKDNIGTAQKSLFNTKVLTDFKKPFVEELQSFLSICYPKREGKKGIDIRVDELYISEITRSNKETGYATVVFDVIEKNGGKDFIVGNFSATIESSGLDVTSKHSERIIEALSTSFESYKELKKGDRLNVGFSIGDGNLFESPSSIKEGVYINYADLFTGETLDLDNFSITNYNGMKCLLNNKTGRLENGFYGFSDGLNFYINLFRFSTFRLYAKTELLGDYYCIDSVKVNSVDFSALKAMYGGGIVGLLLFPEAYEAEVPLLLNKLNGVPVFLTEKYMVNLLSGNKELYKDYRKTKRTSNDKIAFYKKHFNL</sequence>
<reference evidence="2 4" key="2">
    <citation type="submission" date="2016-11" db="EMBL/GenBank/DDBJ databases">
        <title>Whole genomes of Flavobacteriaceae.</title>
        <authorList>
            <person name="Stine C."/>
            <person name="Li C."/>
            <person name="Tadesse D."/>
        </authorList>
    </citation>
    <scope>NUCLEOTIDE SEQUENCE [LARGE SCALE GENOMIC DNA]</scope>
    <source>
        <strain evidence="2 4">ATCC 51468</strain>
    </source>
</reference>